<comment type="similarity">
    <text evidence="1">Belongs to the peptidase S45 family.</text>
</comment>
<sequence length="826" mass="92026">MWRFSVFRRTSARCRIPNRPLQLLQFQLYSHIDREDFRMDSLPVDLLKNLGSGRSIASLCLASGIAREEFDRLWNAEIRRRTPDPDLRLQTDVSAEARVVRNRWGVPQIHAENDEDLFFAFGFAMAQDRLFQLDYLRRKGHGRLSEILGEEGIQLDTVARTVGLNRIAASEWESTPAETRALLERFSDGVNTSIDLSSRNLPIEFALLDYAPEPWQPVDCLAIAAEFRYYLTVRFPVIVGPELAKRALKNETLYTAFLTGEADEESIIPAGAYPSAAGGVSQVGASVGAPQEGEGSNNWVVSGARTRSGLPMVASDPHIAFAAVSCWYEVQLKGGSFDVAGMAYTGMPAVMFGRNRNVAWGITNNICSQRDLYQERTDPRQPGCFLYDGAWEPERTLQETVHVRGADPLHMTVRFSRNGPIVDEIMPAEAAGTGPVSLRWLGHTHCGWLTSLLGIDRARSISELREAARSWRVPTWSLVVADKAGHIGYQAVGGIPVREIWERGYRPGWDPAHRWRGLIPFERMPRLENPDRGWIATANNRIAPEDFPYPLSGTWASGHRARRIRQMIEERDSFSKDAFAEMQQDTRTLRAGEALPGLLPVLLRSGDERVLEAARYLQDWDRNMAPDSVAASIFELFFNRWCRRVASERFEEELADALSGTIGGLAGALIHEDRAGWFAGNSREAAMVHALRDALTEIGDRLGTDMTAWAWGNLHRVQLRHVLSGRGDLGALLDRGGLPVGGNGVTVCNTGFDPNWGALMGANYRLISDLGEEGMWAVESQGQSGHPGSNHYCDQLVEWQEGRYHFLSFEADGGVDETESIGVLHP</sequence>
<dbReference type="AlphaFoldDB" id="A0A6B1D7N7"/>
<dbReference type="GO" id="GO:0046872">
    <property type="term" value="F:metal ion binding"/>
    <property type="evidence" value="ECO:0007669"/>
    <property type="project" value="UniProtKB-KW"/>
</dbReference>
<evidence type="ECO:0000256" key="3">
    <source>
        <dbReference type="ARBA" id="ARBA00023145"/>
    </source>
</evidence>
<dbReference type="InterPro" id="IPR043147">
    <property type="entry name" value="Penicillin_amidase_A-knob"/>
</dbReference>
<comment type="cofactor">
    <cofactor evidence="5">
        <name>Ca(2+)</name>
        <dbReference type="ChEBI" id="CHEBI:29108"/>
    </cofactor>
    <text evidence="5">Binds 1 Ca(2+) ion per dimer.</text>
</comment>
<evidence type="ECO:0000256" key="5">
    <source>
        <dbReference type="PIRSR" id="PIRSR001227-2"/>
    </source>
</evidence>
<keyword evidence="3" id="KW-0865">Zymogen</keyword>
<dbReference type="Gene3D" id="3.60.20.10">
    <property type="entry name" value="Glutamine Phosphoribosylpyrophosphate, subunit 1, domain 1"/>
    <property type="match status" value="1"/>
</dbReference>
<keyword evidence="5" id="KW-0106">Calcium</keyword>
<dbReference type="CDD" id="cd03747">
    <property type="entry name" value="Ntn_PGA_like"/>
    <property type="match status" value="1"/>
</dbReference>
<dbReference type="InterPro" id="IPR029055">
    <property type="entry name" value="Ntn_hydrolases_N"/>
</dbReference>
<dbReference type="EMBL" id="VXMH01000055">
    <property type="protein sequence ID" value="MYC95443.1"/>
    <property type="molecule type" value="Genomic_DNA"/>
</dbReference>
<keyword evidence="2" id="KW-0378">Hydrolase</keyword>
<dbReference type="InterPro" id="IPR002692">
    <property type="entry name" value="S45"/>
</dbReference>
<feature type="binding site" evidence="5">
    <location>
        <position position="371"/>
    </location>
    <ligand>
        <name>Ca(2+)</name>
        <dbReference type="ChEBI" id="CHEBI:29108"/>
    </ligand>
</feature>
<accession>A0A6B1D7N7</accession>
<organism evidence="6">
    <name type="scientific">Caldilineaceae bacterium SB0661_bin_32</name>
    <dbReference type="NCBI Taxonomy" id="2605255"/>
    <lineage>
        <taxon>Bacteria</taxon>
        <taxon>Bacillati</taxon>
        <taxon>Chloroflexota</taxon>
        <taxon>Caldilineae</taxon>
        <taxon>Caldilineales</taxon>
        <taxon>Caldilineaceae</taxon>
    </lineage>
</organism>
<dbReference type="PIRSF" id="PIRSF001227">
    <property type="entry name" value="Pen_acylase"/>
    <property type="match status" value="1"/>
</dbReference>
<evidence type="ECO:0000256" key="1">
    <source>
        <dbReference type="ARBA" id="ARBA00006586"/>
    </source>
</evidence>
<protein>
    <submittedName>
        <fullName evidence="6">Penicillin acylase family protein</fullName>
    </submittedName>
</protein>
<evidence type="ECO:0000313" key="6">
    <source>
        <dbReference type="EMBL" id="MYC95443.1"/>
    </source>
</evidence>
<dbReference type="PANTHER" id="PTHR34218">
    <property type="entry name" value="PEPTIDASE S45 PENICILLIN AMIDASE"/>
    <property type="match status" value="1"/>
</dbReference>
<reference evidence="6" key="1">
    <citation type="submission" date="2019-09" db="EMBL/GenBank/DDBJ databases">
        <title>Characterisation of the sponge microbiome using genome-centric metagenomics.</title>
        <authorList>
            <person name="Engelberts J.P."/>
            <person name="Robbins S.J."/>
            <person name="De Goeij J.M."/>
            <person name="Aranda M."/>
            <person name="Bell S.C."/>
            <person name="Webster N.S."/>
        </authorList>
    </citation>
    <scope>NUCLEOTIDE SEQUENCE</scope>
    <source>
        <strain evidence="6">SB0661_bin_32</strain>
    </source>
</reference>
<dbReference type="GO" id="GO:0016811">
    <property type="term" value="F:hydrolase activity, acting on carbon-nitrogen (but not peptide) bonds, in linear amides"/>
    <property type="evidence" value="ECO:0007669"/>
    <property type="project" value="InterPro"/>
</dbReference>
<dbReference type="GO" id="GO:0017000">
    <property type="term" value="P:antibiotic biosynthetic process"/>
    <property type="evidence" value="ECO:0007669"/>
    <property type="project" value="InterPro"/>
</dbReference>
<dbReference type="Gene3D" id="2.30.120.10">
    <property type="match status" value="1"/>
</dbReference>
<dbReference type="Gene3D" id="1.10.1400.10">
    <property type="match status" value="1"/>
</dbReference>
<evidence type="ECO:0000256" key="4">
    <source>
        <dbReference type="PIRSR" id="PIRSR001227-1"/>
    </source>
</evidence>
<dbReference type="Pfam" id="PF01804">
    <property type="entry name" value="Penicil_amidase"/>
    <property type="match status" value="1"/>
</dbReference>
<proteinExistence type="inferred from homology"/>
<dbReference type="SUPFAM" id="SSF56235">
    <property type="entry name" value="N-terminal nucleophile aminohydrolases (Ntn hydrolases)"/>
    <property type="match status" value="1"/>
</dbReference>
<feature type="active site" description="Nucleophile" evidence="4">
    <location>
        <position position="296"/>
    </location>
</feature>
<dbReference type="InterPro" id="IPR014395">
    <property type="entry name" value="Pen/GL7ACA/AHL_acylase"/>
</dbReference>
<comment type="caution">
    <text evidence="6">The sequence shown here is derived from an EMBL/GenBank/DDBJ whole genome shotgun (WGS) entry which is preliminary data.</text>
</comment>
<dbReference type="InterPro" id="IPR043146">
    <property type="entry name" value="Penicillin_amidase_N_B-knob"/>
</dbReference>
<evidence type="ECO:0000256" key="2">
    <source>
        <dbReference type="ARBA" id="ARBA00022801"/>
    </source>
</evidence>
<dbReference type="Gene3D" id="1.10.439.10">
    <property type="entry name" value="Penicillin Amidohydrolase, domain 1"/>
    <property type="match status" value="1"/>
</dbReference>
<name>A0A6B1D7N7_9CHLR</name>
<keyword evidence="5" id="KW-0479">Metal-binding</keyword>
<dbReference type="InterPro" id="IPR023343">
    <property type="entry name" value="Penicillin_amidase_dom1"/>
</dbReference>
<dbReference type="PANTHER" id="PTHR34218:SF4">
    <property type="entry name" value="ACYL-HOMOSERINE LACTONE ACYLASE QUIP"/>
    <property type="match status" value="1"/>
</dbReference>
<gene>
    <name evidence="6" type="ORF">F4X14_10775</name>
</gene>